<comment type="caution">
    <text evidence="3">The sequence shown here is derived from an EMBL/GenBank/DDBJ whole genome shotgun (WGS) entry which is preliminary data.</text>
</comment>
<organism evidence="3 4">
    <name type="scientific">Tetrapyrgos nigripes</name>
    <dbReference type="NCBI Taxonomy" id="182062"/>
    <lineage>
        <taxon>Eukaryota</taxon>
        <taxon>Fungi</taxon>
        <taxon>Dikarya</taxon>
        <taxon>Basidiomycota</taxon>
        <taxon>Agaricomycotina</taxon>
        <taxon>Agaricomycetes</taxon>
        <taxon>Agaricomycetidae</taxon>
        <taxon>Agaricales</taxon>
        <taxon>Marasmiineae</taxon>
        <taxon>Marasmiaceae</taxon>
        <taxon>Tetrapyrgos</taxon>
    </lineage>
</organism>
<sequence length="846" mass="94081">MPLPPGCTNVTLSGTTLRVTYGGAQYPFELDRYLKNEDGKFVWDSTGGFSGSLRPNSLRVDRNGTLSAELRRGNRYVPATIDLGEKINVVDGEFAIRLRETTRPPPSPSTSDSPSLSDSPPPPAYNEFFEGFRRYKTDNFQSISGFEFQDYQERSSGWLKYSVETLTISGAGELTAVIRLPNGGRNSSGPLDLKNYIGVVGGKLVWGQRDFVEGCKPGSLKLIDKFTLQAECYTDKTRGQTEIYKLNLSRYLQVIDGELGVRVITGATGKQVSELLNGGNWKYRVVREAGVGILGEVDAFREAFHYVAEAVFKQVMGEVTEGFSDATAKQIRTALENTPQGEVVEIIKVESIVDQHVADLEKEVGLAFDEAKRRVLDACSTMKEKAIKEARKELSTDHMAGVEKALTSGVDDLMKESLREVSALAIAHFQESAAILMESELQNLDQRAARTQAIFLHELANEVECNVGIHTSWVNMGTNCTPAGAQTFPMTSDDLNQLIIQSQATGAFDVLYNVAFLCWLATLLKHLHTIAPSIVPELSGVALECLSTSLEPDWASFPVYLSYNDFYRNETDSPEHWGSHPTNIPSIHNAPKPDSPRVEWAEAIFVHFDSKRHLGVRMAINGSTGFAYMPTIDAFILYYSLSPLVPSTDRSSVPEFRTHLVTLLAIPGLYREILTKDSVDINPTRSISRCTREAVKSTRSLAVYLTNNCGITTDEADRYNVWALQYCLDVCRNPTFPEHMRFKYAQIFVHAQNRLLFHPLPIPVNDTYQFPSHWDISHISEHRRRIAVLNHWKNAGGHPKLFSLDYELPKLTYAPHNLPDTAVSGLANMNIDTGSVIDNQSTQGST</sequence>
<gene>
    <name evidence="3" type="ORF">D9758_017683</name>
</gene>
<evidence type="ECO:0000313" key="4">
    <source>
        <dbReference type="Proteomes" id="UP000559256"/>
    </source>
</evidence>
<protein>
    <recommendedName>
        <fullName evidence="2">Cyanovirin-N domain-containing protein</fullName>
    </recommendedName>
</protein>
<feature type="domain" description="Cyanovirin-N" evidence="2">
    <location>
        <begin position="17"/>
        <end position="94"/>
    </location>
</feature>
<dbReference type="Pfam" id="PF08881">
    <property type="entry name" value="CVNH"/>
    <property type="match status" value="2"/>
</dbReference>
<accession>A0A8H5C7C0</accession>
<name>A0A8H5C7C0_9AGAR</name>
<evidence type="ECO:0000313" key="3">
    <source>
        <dbReference type="EMBL" id="KAF5335911.1"/>
    </source>
</evidence>
<proteinExistence type="predicted"/>
<evidence type="ECO:0000259" key="2">
    <source>
        <dbReference type="Pfam" id="PF08881"/>
    </source>
</evidence>
<reference evidence="3 4" key="1">
    <citation type="journal article" date="2020" name="ISME J.">
        <title>Uncovering the hidden diversity of litter-decomposition mechanisms in mushroom-forming fungi.</title>
        <authorList>
            <person name="Floudas D."/>
            <person name="Bentzer J."/>
            <person name="Ahren D."/>
            <person name="Johansson T."/>
            <person name="Persson P."/>
            <person name="Tunlid A."/>
        </authorList>
    </citation>
    <scope>NUCLEOTIDE SEQUENCE [LARGE SCALE GENOMIC DNA]</scope>
    <source>
        <strain evidence="3 4">CBS 291.85</strain>
    </source>
</reference>
<dbReference type="InterPro" id="IPR036673">
    <property type="entry name" value="Cyanovirin-N_sf"/>
</dbReference>
<evidence type="ECO:0000256" key="1">
    <source>
        <dbReference type="SAM" id="MobiDB-lite"/>
    </source>
</evidence>
<dbReference type="AlphaFoldDB" id="A0A8H5C7C0"/>
<feature type="compositionally biased region" description="Low complexity" evidence="1">
    <location>
        <begin position="109"/>
        <end position="118"/>
    </location>
</feature>
<dbReference type="OrthoDB" id="2930183at2759"/>
<dbReference type="Proteomes" id="UP000559256">
    <property type="component" value="Unassembled WGS sequence"/>
</dbReference>
<feature type="domain" description="Cyanovirin-N" evidence="2">
    <location>
        <begin position="172"/>
        <end position="259"/>
    </location>
</feature>
<dbReference type="Gene3D" id="2.30.60.10">
    <property type="entry name" value="Cyanovirin-N"/>
    <property type="match status" value="2"/>
</dbReference>
<dbReference type="InterPro" id="IPR011058">
    <property type="entry name" value="Cyanovirin-N"/>
</dbReference>
<dbReference type="EMBL" id="JAACJM010000233">
    <property type="protein sequence ID" value="KAF5335911.1"/>
    <property type="molecule type" value="Genomic_DNA"/>
</dbReference>
<keyword evidence="4" id="KW-1185">Reference proteome</keyword>
<feature type="region of interest" description="Disordered" evidence="1">
    <location>
        <begin position="98"/>
        <end position="123"/>
    </location>
</feature>
<dbReference type="SUPFAM" id="SSF51322">
    <property type="entry name" value="Cyanovirin-N"/>
    <property type="match status" value="2"/>
</dbReference>